<reference evidence="4 5" key="1">
    <citation type="submission" date="2019-08" db="EMBL/GenBank/DDBJ databases">
        <authorList>
            <person name="Dhanesh K."/>
            <person name="Kumar G."/>
            <person name="Sasikala C."/>
            <person name="Venkata Ramana C."/>
        </authorList>
    </citation>
    <scope>NUCLEOTIDE SEQUENCE [LARGE SCALE GENOMIC DNA]</scope>
    <source>
        <strain evidence="4 5">JC645</strain>
    </source>
</reference>
<dbReference type="RefSeq" id="WP_150078161.1">
    <property type="nucleotide sequence ID" value="NZ_VWOX01000011.1"/>
</dbReference>
<dbReference type="EMBL" id="VWOX01000011">
    <property type="protein sequence ID" value="KAA5540938.1"/>
    <property type="molecule type" value="Genomic_DNA"/>
</dbReference>
<dbReference type="InterPro" id="IPR009003">
    <property type="entry name" value="Peptidase_S1_PA"/>
</dbReference>
<dbReference type="InterPro" id="IPR013766">
    <property type="entry name" value="Thioredoxin_domain"/>
</dbReference>
<feature type="compositionally biased region" description="Low complexity" evidence="1">
    <location>
        <begin position="411"/>
        <end position="424"/>
    </location>
</feature>
<evidence type="ECO:0000313" key="4">
    <source>
        <dbReference type="EMBL" id="KAA5540938.1"/>
    </source>
</evidence>
<feature type="chain" id="PRO_5024359605" evidence="2">
    <location>
        <begin position="37"/>
        <end position="477"/>
    </location>
</feature>
<dbReference type="SUPFAM" id="SSF50494">
    <property type="entry name" value="Trypsin-like serine proteases"/>
    <property type="match status" value="1"/>
</dbReference>
<evidence type="ECO:0000256" key="1">
    <source>
        <dbReference type="SAM" id="MobiDB-lite"/>
    </source>
</evidence>
<name>A0A5M6D0C7_9BACT</name>
<dbReference type="Gene3D" id="3.40.30.10">
    <property type="entry name" value="Glutaredoxin"/>
    <property type="match status" value="1"/>
</dbReference>
<comment type="caution">
    <text evidence="4">The sequence shown here is derived from an EMBL/GenBank/DDBJ whole genome shotgun (WGS) entry which is preliminary data.</text>
</comment>
<dbReference type="CDD" id="cd02947">
    <property type="entry name" value="TRX_family"/>
    <property type="match status" value="1"/>
</dbReference>
<protein>
    <submittedName>
        <fullName evidence="4">Thioredoxin fold domain-containing protein</fullName>
    </submittedName>
</protein>
<dbReference type="AlphaFoldDB" id="A0A5M6D0C7"/>
<sequence>MFTRGGDGAASLRPGAKLVFALVLSLAALCSGTASAAGAMLLAFSSAHCGPCQAMQPVLDRLAANGVPIREVDVNRETEFARRYGIRQTPTFVVLSGGRELTRLVGIQSEQELRTALAISPTGPLVRTGANFPGDTSLNAPQTRLVPPHSAIPPASHRAATDQIAPSHGEPMPSLSLAESVERAQAATVRLRVHDGHGFGVGTGTIIDRHGDEALVLTCGHLFRETKLESNVEVDLFVGGNVKTVPGKVVDYDAEDRDIALVVIRPGFDITPVAILPSSQKPENGQSVFSFGCDRGDDPSRRDTRITGVNKYNQHIKASNIEIAGAPIDGRSGGGLFDHSGKLIGVCNAADYDGDVGIYTGPGSIQWQLDRVQLSHLYQGVPGGPAANIAAQPATSDPRVAIAPASFDQPVAPAQPGPAAASAVRPAGHQAPAVSSAAPGQEVIIIVRDPNNPAADRVVTLEHPTKELMELIHRQAR</sequence>
<dbReference type="PANTHER" id="PTHR43019:SF23">
    <property type="entry name" value="PROTEASE DO-LIKE 5, CHLOROPLASTIC"/>
    <property type="match status" value="1"/>
</dbReference>
<dbReference type="PANTHER" id="PTHR43019">
    <property type="entry name" value="SERINE ENDOPROTEASE DEGS"/>
    <property type="match status" value="1"/>
</dbReference>
<keyword evidence="5" id="KW-1185">Reference proteome</keyword>
<dbReference type="Gene3D" id="2.40.10.120">
    <property type="match status" value="1"/>
</dbReference>
<proteinExistence type="predicted"/>
<dbReference type="Pfam" id="PF13365">
    <property type="entry name" value="Trypsin_2"/>
    <property type="match status" value="1"/>
</dbReference>
<keyword evidence="2" id="KW-0732">Signal</keyword>
<feature type="region of interest" description="Disordered" evidence="1">
    <location>
        <begin position="133"/>
        <end position="174"/>
    </location>
</feature>
<feature type="domain" description="Thioredoxin" evidence="3">
    <location>
        <begin position="12"/>
        <end position="122"/>
    </location>
</feature>
<organism evidence="4 5">
    <name type="scientific">Roseiconus nitratireducens</name>
    <dbReference type="NCBI Taxonomy" id="2605748"/>
    <lineage>
        <taxon>Bacteria</taxon>
        <taxon>Pseudomonadati</taxon>
        <taxon>Planctomycetota</taxon>
        <taxon>Planctomycetia</taxon>
        <taxon>Pirellulales</taxon>
        <taxon>Pirellulaceae</taxon>
        <taxon>Roseiconus</taxon>
    </lineage>
</organism>
<dbReference type="PROSITE" id="PS51352">
    <property type="entry name" value="THIOREDOXIN_2"/>
    <property type="match status" value="1"/>
</dbReference>
<evidence type="ECO:0000259" key="3">
    <source>
        <dbReference type="PROSITE" id="PS51352"/>
    </source>
</evidence>
<evidence type="ECO:0000313" key="5">
    <source>
        <dbReference type="Proteomes" id="UP000324479"/>
    </source>
</evidence>
<feature type="region of interest" description="Disordered" evidence="1">
    <location>
        <begin position="411"/>
        <end position="436"/>
    </location>
</feature>
<evidence type="ECO:0000256" key="2">
    <source>
        <dbReference type="SAM" id="SignalP"/>
    </source>
</evidence>
<dbReference type="InterPro" id="IPR036249">
    <property type="entry name" value="Thioredoxin-like_sf"/>
</dbReference>
<dbReference type="SUPFAM" id="SSF52833">
    <property type="entry name" value="Thioredoxin-like"/>
    <property type="match status" value="1"/>
</dbReference>
<feature type="signal peptide" evidence="2">
    <location>
        <begin position="1"/>
        <end position="36"/>
    </location>
</feature>
<dbReference type="Proteomes" id="UP000324479">
    <property type="component" value="Unassembled WGS sequence"/>
</dbReference>
<dbReference type="Pfam" id="PF00085">
    <property type="entry name" value="Thioredoxin"/>
    <property type="match status" value="1"/>
</dbReference>
<accession>A0A5M6D0C7</accession>
<gene>
    <name evidence="4" type="ORF">FYK55_18670</name>
</gene>